<dbReference type="GO" id="GO:0005524">
    <property type="term" value="F:ATP binding"/>
    <property type="evidence" value="ECO:0007669"/>
    <property type="project" value="UniProtKB-UniRule"/>
</dbReference>
<keyword evidence="4 9" id="KW-0547">Nucleotide-binding</keyword>
<dbReference type="InterPro" id="IPR027417">
    <property type="entry name" value="P-loop_NTPase"/>
</dbReference>
<dbReference type="Gene3D" id="2.30.30.190">
    <property type="entry name" value="CAP Gly-rich-like domain"/>
    <property type="match status" value="1"/>
</dbReference>
<dbReference type="PROSITE" id="PS50245">
    <property type="entry name" value="CAP_GLY_2"/>
    <property type="match status" value="1"/>
</dbReference>
<dbReference type="InterPro" id="IPR036859">
    <property type="entry name" value="CAP-Gly_dom_sf"/>
</dbReference>
<feature type="compositionally biased region" description="Polar residues" evidence="11">
    <location>
        <begin position="1637"/>
        <end position="1649"/>
    </location>
</feature>
<reference evidence="14 15" key="1">
    <citation type="journal article" date="2018" name="Nat. Ecol. Evol.">
        <title>Genomic signatures of mitonuclear coevolution across populations of Tigriopus californicus.</title>
        <authorList>
            <person name="Barreto F.S."/>
            <person name="Watson E.T."/>
            <person name="Lima T.G."/>
            <person name="Willett C.S."/>
            <person name="Edmands S."/>
            <person name="Li W."/>
            <person name="Burton R.S."/>
        </authorList>
    </citation>
    <scope>NUCLEOTIDE SEQUENCE [LARGE SCALE GENOMIC DNA]</scope>
    <source>
        <strain evidence="14 15">San Diego</strain>
    </source>
</reference>
<feature type="domain" description="CAP-Gly" evidence="13">
    <location>
        <begin position="1696"/>
        <end position="1738"/>
    </location>
</feature>
<proteinExistence type="inferred from homology"/>
<dbReference type="InterPro" id="IPR032405">
    <property type="entry name" value="Kinesin_assoc"/>
</dbReference>
<sequence>MALKPSGSAVFTDSTLTCNDKIKVAVRVRPFNDRERSLMTENIVEMDSNQTFLHAPNEKNSRRLPKVFAFDHCFNSNLDLSDPLSSDQEKIFSSLGLDILDNAFDGYNACIFAYGQTGSGKSYSMMGSLDSHGIIPRLCNTLFERISAKLRLEPDSWQAKVEVSYMEIYNEKVHDLLDPKMSSRHGLKVREHIVLGPYVDGLSQLAVVSYLEIEDLMIEGNKSRTVASTNMNSESSRSHAVFNVILTQTLTDQESGVSGEKVSKISLVDLAGSERAIKTGAVGERLKEGSNINKSLTTLGLVISKLADQASGCKTRDKAFVPYRDSTLTWLLKDNLGGNSKTVMIATISPSSDSYEETLSTLRYADRTKRIVNHAVVNEDPNARIIRELRAEVDALKEMLKHASQPDILREKLCENEKLMKEVSLTWEEKLQKTGQTQEDRRQALEKVGISIQASGIKVQKDKFFLVNLNSDPSLNELLVYYLKDFTRVGRAGDPLDPDIQLSGVGIQPEHCSIQLLSGALILTPISGARTCVNGFEIKAATKLANGDRILWGSNHYFRVNCPNTSSSDTHTPRVCYDWKMAQEEVLQADLSNDPIRVAIARLERQHEEDKYSALQKQRIEYEKQFQQLKNYMSPSTPFAPYVPHDNLFMRSGYGGKIPCNPIMSKLEKWGQERDENFKRSLSKLREDIMRANSLTREANLFSEELGQPIRFSVTLQIPPQNLSPNRKRGSLVSEPAILVKRRGMGNQIWSVEKLNGKLIEIRSALEDSAGTDLNKNDIENPFNEGNESHCLIGVANVFLSCLQSDVKFDYFVPIISQQGVVSGRLHIQIERASGIFPDDNFQTNEIYSTGSTPTTENNEEPPTMIVKVTIKNATGLPPSLSNYVFCMYNLWGEDLTVVPSHVSSNILDFHSSTRKNEHDLHSVPCQFEHEQEFAIPICDEFIEHCYEGALSVEVYGHRSLEFVDRTLCNPKEQMAKARSLADRWSELSRKLALNIEVQELDEVGEYAAVEVQPREDVGTGGVFQLRQGQQRKLVVTIKAVQNSGTLPIICDSIISVSVGCPLVRSKLQKPLDSYQDEDLNLLRKKWTEALERRREYLDSQIQKYWRKSSKSEDEIERERSLVEQWVGLTEERNSVMVPIPGSGVPGAPADWEPPDGVEQHCPVLFLDLIPDDLSTGYSESGHVPIFGNNSILPKEHGGRFLSLPIIAQFENEVGVTCSWDSSIHDSLSLNKVTPENERAYVIVKTVVRLSHPTTMDLVLRKRICFNVFKRHSLTDKIRRKMGHTSSITSLGVIYEIVSNIPKASEELEDRESLAVIAASGLQDDETSDGESFIEKYTKGVSAVETILALDRLRQSVVVKELVQAKNAKSKLYVFNNNGLTWDTSTQHMRKTMSVPNFGNVSNSVTLESTFDRVNRSDLESSESIDSKKIQQNDRNNDSVPEYTETSEKPYSCDNDSIFGANNLNDFCQCITQTSADNNADFTNSTDRPTSLSLYCNLNRLQDPSQETVTIGTTKRNPSSNTEESCNPPKTASPGEQASNLKTAVDEKIPEQAELGIQNVANKLSTFGSIARNETLSLACHPSEQVHEPEDTKSTKYPLFSTNRDENGSSTVFRTSPPKKDVNAGGNGPGLKRIDNSDQCSLSPKQTSPPDEDINTRHNLSYNIKFDRSNLPSWVVVGESVQVRPSYSSGVISYVGITEFAAGLWVGITLDAPTGKNDGSVQGVRYFKCGSKRGVFVKPEKVQLDKRGRSLRRTP</sequence>
<feature type="compositionally biased region" description="Basic and acidic residues" evidence="11">
    <location>
        <begin position="1416"/>
        <end position="1437"/>
    </location>
</feature>
<keyword evidence="5 9" id="KW-0067">ATP-binding</keyword>
<organism evidence="14 15">
    <name type="scientific">Tigriopus californicus</name>
    <name type="common">Marine copepod</name>
    <dbReference type="NCBI Taxonomy" id="6832"/>
    <lineage>
        <taxon>Eukaryota</taxon>
        <taxon>Metazoa</taxon>
        <taxon>Ecdysozoa</taxon>
        <taxon>Arthropoda</taxon>
        <taxon>Crustacea</taxon>
        <taxon>Multicrustacea</taxon>
        <taxon>Hexanauplia</taxon>
        <taxon>Copepoda</taxon>
        <taxon>Harpacticoida</taxon>
        <taxon>Harpacticidae</taxon>
        <taxon>Tigriopus</taxon>
    </lineage>
</organism>
<dbReference type="SMART" id="SM00129">
    <property type="entry name" value="KISc"/>
    <property type="match status" value="1"/>
</dbReference>
<keyword evidence="7 9" id="KW-0505">Motor protein</keyword>
<dbReference type="PRINTS" id="PR00380">
    <property type="entry name" value="KINESINHEAVY"/>
</dbReference>
<dbReference type="GO" id="GO:0008017">
    <property type="term" value="F:microtubule binding"/>
    <property type="evidence" value="ECO:0007669"/>
    <property type="project" value="InterPro"/>
</dbReference>
<dbReference type="EMBL" id="VCGU01000008">
    <property type="protein sequence ID" value="TRY71871.1"/>
    <property type="molecule type" value="Genomic_DNA"/>
</dbReference>
<dbReference type="Pfam" id="PF12473">
    <property type="entry name" value="DUF3694"/>
    <property type="match status" value="2"/>
</dbReference>
<dbReference type="PROSITE" id="PS00411">
    <property type="entry name" value="KINESIN_MOTOR_1"/>
    <property type="match status" value="1"/>
</dbReference>
<dbReference type="Pfam" id="PF00498">
    <property type="entry name" value="FHA"/>
    <property type="match status" value="1"/>
</dbReference>
<dbReference type="SMART" id="SM01052">
    <property type="entry name" value="CAP_GLY"/>
    <property type="match status" value="1"/>
</dbReference>
<dbReference type="SUPFAM" id="SSF52540">
    <property type="entry name" value="P-loop containing nucleoside triphosphate hydrolases"/>
    <property type="match status" value="1"/>
</dbReference>
<dbReference type="PROSITE" id="PS00845">
    <property type="entry name" value="CAP_GLY_1"/>
    <property type="match status" value="1"/>
</dbReference>
<dbReference type="SMART" id="SM00240">
    <property type="entry name" value="FHA"/>
    <property type="match status" value="1"/>
</dbReference>
<name>A0A553P2F6_TIGCA</name>
<accession>A0A553P2F6</accession>
<feature type="domain" description="Kinesin motor" evidence="12">
    <location>
        <begin position="21"/>
        <end position="371"/>
    </location>
</feature>
<dbReference type="FunFam" id="3.40.850.10:FF:000021">
    <property type="entry name" value="kinesin-like protein KIF16B isoform X1"/>
    <property type="match status" value="1"/>
</dbReference>
<evidence type="ECO:0000256" key="6">
    <source>
        <dbReference type="ARBA" id="ARBA00023054"/>
    </source>
</evidence>
<feature type="region of interest" description="Disordered" evidence="11">
    <location>
        <begin position="1581"/>
        <end position="1656"/>
    </location>
</feature>
<evidence type="ECO:0000256" key="2">
    <source>
        <dbReference type="ARBA" id="ARBA00022490"/>
    </source>
</evidence>
<evidence type="ECO:0000256" key="7">
    <source>
        <dbReference type="ARBA" id="ARBA00023175"/>
    </source>
</evidence>
<comment type="caution">
    <text evidence="14">The sequence shown here is derived from an EMBL/GenBank/DDBJ whole genome shotgun (WGS) entry which is preliminary data.</text>
</comment>
<evidence type="ECO:0000259" key="12">
    <source>
        <dbReference type="PROSITE" id="PS50067"/>
    </source>
</evidence>
<keyword evidence="15" id="KW-1185">Reference proteome</keyword>
<dbReference type="FunFam" id="2.30.30.190:FF:000014">
    <property type="entry name" value="Uncharacterized protein, isoform E"/>
    <property type="match status" value="1"/>
</dbReference>
<dbReference type="STRING" id="6832.A0A553P2F6"/>
<dbReference type="InterPro" id="IPR036961">
    <property type="entry name" value="Kinesin_motor_dom_sf"/>
</dbReference>
<dbReference type="InterPro" id="IPR008984">
    <property type="entry name" value="SMAD_FHA_dom_sf"/>
</dbReference>
<evidence type="ECO:0000313" key="15">
    <source>
        <dbReference type="Proteomes" id="UP000318571"/>
    </source>
</evidence>
<dbReference type="InterPro" id="IPR019821">
    <property type="entry name" value="Kinesin_motor_CS"/>
</dbReference>
<dbReference type="Gene3D" id="2.60.200.20">
    <property type="match status" value="1"/>
</dbReference>
<keyword evidence="3" id="KW-0493">Microtubule</keyword>
<dbReference type="GO" id="GO:0005874">
    <property type="term" value="C:microtubule"/>
    <property type="evidence" value="ECO:0007669"/>
    <property type="project" value="UniProtKB-KW"/>
</dbReference>
<gene>
    <name evidence="14" type="ORF">TCAL_12851</name>
</gene>
<dbReference type="Pfam" id="PF00225">
    <property type="entry name" value="Kinesin"/>
    <property type="match status" value="1"/>
</dbReference>
<feature type="region of interest" description="Disordered" evidence="11">
    <location>
        <begin position="1416"/>
        <end position="1452"/>
    </location>
</feature>
<evidence type="ECO:0000256" key="4">
    <source>
        <dbReference type="ARBA" id="ARBA00022741"/>
    </source>
</evidence>
<evidence type="ECO:0000256" key="10">
    <source>
        <dbReference type="SAM" id="Coils"/>
    </source>
</evidence>
<evidence type="ECO:0000256" key="8">
    <source>
        <dbReference type="ARBA" id="ARBA00023212"/>
    </source>
</evidence>
<dbReference type="SUPFAM" id="SSF49879">
    <property type="entry name" value="SMAD/FHA domain"/>
    <property type="match status" value="1"/>
</dbReference>
<comment type="subcellular location">
    <subcellularLocation>
        <location evidence="1">Cytoplasm</location>
        <location evidence="1">Cytoskeleton</location>
    </subcellularLocation>
</comment>
<dbReference type="Proteomes" id="UP000318571">
    <property type="component" value="Chromosome 7"/>
</dbReference>
<dbReference type="Gene3D" id="6.10.250.2520">
    <property type="match status" value="1"/>
</dbReference>
<evidence type="ECO:0000256" key="11">
    <source>
        <dbReference type="SAM" id="MobiDB-lite"/>
    </source>
</evidence>
<feature type="coiled-coil region" evidence="10">
    <location>
        <begin position="598"/>
        <end position="632"/>
    </location>
</feature>
<keyword evidence="8" id="KW-0206">Cytoskeleton</keyword>
<dbReference type="GO" id="GO:0003777">
    <property type="term" value="F:microtubule motor activity"/>
    <property type="evidence" value="ECO:0007669"/>
    <property type="project" value="InterPro"/>
</dbReference>
<dbReference type="InterPro" id="IPR001752">
    <property type="entry name" value="Kinesin_motor_dom"/>
</dbReference>
<keyword evidence="2" id="KW-0963">Cytoplasm</keyword>
<evidence type="ECO:0000256" key="3">
    <source>
        <dbReference type="ARBA" id="ARBA00022701"/>
    </source>
</evidence>
<dbReference type="InterPro" id="IPR022164">
    <property type="entry name" value="Kinesin-like"/>
</dbReference>
<feature type="region of interest" description="Disordered" evidence="11">
    <location>
        <begin position="1505"/>
        <end position="1539"/>
    </location>
</feature>
<evidence type="ECO:0000256" key="5">
    <source>
        <dbReference type="ARBA" id="ARBA00022840"/>
    </source>
</evidence>
<dbReference type="Pfam" id="PF01302">
    <property type="entry name" value="CAP_GLY"/>
    <property type="match status" value="1"/>
</dbReference>
<dbReference type="PROSITE" id="PS50067">
    <property type="entry name" value="KINESIN_MOTOR_2"/>
    <property type="match status" value="1"/>
</dbReference>
<dbReference type="InterPro" id="IPR000938">
    <property type="entry name" value="CAP-Gly_domain"/>
</dbReference>
<dbReference type="SUPFAM" id="SSF74924">
    <property type="entry name" value="Cap-Gly domain"/>
    <property type="match status" value="1"/>
</dbReference>
<evidence type="ECO:0000256" key="1">
    <source>
        <dbReference type="ARBA" id="ARBA00004245"/>
    </source>
</evidence>
<dbReference type="Gene3D" id="3.40.850.10">
    <property type="entry name" value="Kinesin motor domain"/>
    <property type="match status" value="1"/>
</dbReference>
<dbReference type="GO" id="GO:0007018">
    <property type="term" value="P:microtubule-based movement"/>
    <property type="evidence" value="ECO:0007669"/>
    <property type="project" value="InterPro"/>
</dbReference>
<protein>
    <recommendedName>
        <fullName evidence="16">Kinesin-like protein KIF13A</fullName>
    </recommendedName>
</protein>
<dbReference type="CDD" id="cd22706">
    <property type="entry name" value="FHA_KIF13"/>
    <property type="match status" value="1"/>
</dbReference>
<comment type="similarity">
    <text evidence="9">Belongs to the TRAFAC class myosin-kinesin ATPase superfamily. Kinesin family.</text>
</comment>
<dbReference type="CDD" id="cd01365">
    <property type="entry name" value="KISc_KIF1A_KIF1B"/>
    <property type="match status" value="1"/>
</dbReference>
<feature type="binding site" evidence="9">
    <location>
        <begin position="115"/>
        <end position="122"/>
    </location>
    <ligand>
        <name>ATP</name>
        <dbReference type="ChEBI" id="CHEBI:30616"/>
    </ligand>
</feature>
<evidence type="ECO:0000259" key="13">
    <source>
        <dbReference type="PROSITE" id="PS50245"/>
    </source>
</evidence>
<evidence type="ECO:0000313" key="14">
    <source>
        <dbReference type="EMBL" id="TRY71871.1"/>
    </source>
</evidence>
<dbReference type="InterPro" id="IPR000253">
    <property type="entry name" value="FHA_dom"/>
</dbReference>
<keyword evidence="6 10" id="KW-0175">Coiled coil</keyword>
<feature type="compositionally biased region" description="Basic and acidic residues" evidence="11">
    <location>
        <begin position="1584"/>
        <end position="1594"/>
    </location>
</feature>
<dbReference type="PANTHER" id="PTHR47117">
    <property type="entry name" value="STAR-RELATED LIPID TRANSFER PROTEIN 9"/>
    <property type="match status" value="1"/>
</dbReference>
<dbReference type="Pfam" id="PF16183">
    <property type="entry name" value="Kinesin_assoc"/>
    <property type="match status" value="2"/>
</dbReference>
<dbReference type="OMA" id="GQENHNL"/>
<evidence type="ECO:0008006" key="16">
    <source>
        <dbReference type="Google" id="ProtNLM"/>
    </source>
</evidence>
<evidence type="ECO:0000256" key="9">
    <source>
        <dbReference type="PROSITE-ProRule" id="PRU00283"/>
    </source>
</evidence>